<feature type="region of interest" description="Disordered" evidence="1">
    <location>
        <begin position="1"/>
        <end position="23"/>
    </location>
</feature>
<organism evidence="2 3">
    <name type="scientific">Pseudoneurospora amorphoporcata</name>
    <dbReference type="NCBI Taxonomy" id="241081"/>
    <lineage>
        <taxon>Eukaryota</taxon>
        <taxon>Fungi</taxon>
        <taxon>Dikarya</taxon>
        <taxon>Ascomycota</taxon>
        <taxon>Pezizomycotina</taxon>
        <taxon>Sordariomycetes</taxon>
        <taxon>Sordariomycetidae</taxon>
        <taxon>Sordariales</taxon>
        <taxon>Sordariaceae</taxon>
        <taxon>Pseudoneurospora</taxon>
    </lineage>
</organism>
<comment type="caution">
    <text evidence="2">The sequence shown here is derived from an EMBL/GenBank/DDBJ whole genome shotgun (WGS) entry which is preliminary data.</text>
</comment>
<evidence type="ECO:0000313" key="3">
    <source>
        <dbReference type="Proteomes" id="UP001303222"/>
    </source>
</evidence>
<evidence type="ECO:0000313" key="2">
    <source>
        <dbReference type="EMBL" id="KAK3950776.1"/>
    </source>
</evidence>
<dbReference type="EMBL" id="MU859166">
    <property type="protein sequence ID" value="KAK3950776.1"/>
    <property type="molecule type" value="Genomic_DNA"/>
</dbReference>
<dbReference type="Proteomes" id="UP001303222">
    <property type="component" value="Unassembled WGS sequence"/>
</dbReference>
<reference evidence="2" key="2">
    <citation type="submission" date="2023-06" db="EMBL/GenBank/DDBJ databases">
        <authorList>
            <consortium name="Lawrence Berkeley National Laboratory"/>
            <person name="Mondo S.J."/>
            <person name="Hensen N."/>
            <person name="Bonometti L."/>
            <person name="Westerberg I."/>
            <person name="Brannstrom I.O."/>
            <person name="Guillou S."/>
            <person name="Cros-Aarteil S."/>
            <person name="Calhoun S."/>
            <person name="Haridas S."/>
            <person name="Kuo A."/>
            <person name="Pangilinan J."/>
            <person name="Riley R."/>
            <person name="Labutti K."/>
            <person name="Andreopoulos B."/>
            <person name="Lipzen A."/>
            <person name="Chen C."/>
            <person name="Yanf M."/>
            <person name="Daum C."/>
            <person name="Ng V."/>
            <person name="Clum A."/>
            <person name="Steindorff A."/>
            <person name="Ohm R."/>
            <person name="Martin F."/>
            <person name="Silar P."/>
            <person name="Natvig D."/>
            <person name="Lalanne C."/>
            <person name="Gautier V."/>
            <person name="Ament-Velasquez S.L."/>
            <person name="Kruys A."/>
            <person name="Hutchinson M.I."/>
            <person name="Powell A.J."/>
            <person name="Barry K."/>
            <person name="Miller A.N."/>
            <person name="Grigoriev I.V."/>
            <person name="Debuchy R."/>
            <person name="Gladieux P."/>
            <person name="Thoren M.H."/>
            <person name="Johannesson H."/>
        </authorList>
    </citation>
    <scope>NUCLEOTIDE SEQUENCE</scope>
    <source>
        <strain evidence="2">CBS 626.80</strain>
    </source>
</reference>
<feature type="non-terminal residue" evidence="2">
    <location>
        <position position="1"/>
    </location>
</feature>
<protein>
    <submittedName>
        <fullName evidence="2">Uncharacterized protein</fullName>
    </submittedName>
</protein>
<sequence length="54" mass="5751">ELGPPRAKVAPRTDRSQTKSGSFWQFRLASPDLPHRAACPGTLLDKSSPSSSAS</sequence>
<keyword evidence="3" id="KW-1185">Reference proteome</keyword>
<accession>A0AAN6NRX8</accession>
<evidence type="ECO:0000256" key="1">
    <source>
        <dbReference type="SAM" id="MobiDB-lite"/>
    </source>
</evidence>
<gene>
    <name evidence="2" type="ORF">QBC32DRAFT_216521</name>
</gene>
<dbReference type="AlphaFoldDB" id="A0AAN6NRX8"/>
<proteinExistence type="predicted"/>
<reference evidence="2" key="1">
    <citation type="journal article" date="2023" name="Mol. Phylogenet. Evol.">
        <title>Genome-scale phylogeny and comparative genomics of the fungal order Sordariales.</title>
        <authorList>
            <person name="Hensen N."/>
            <person name="Bonometti L."/>
            <person name="Westerberg I."/>
            <person name="Brannstrom I.O."/>
            <person name="Guillou S."/>
            <person name="Cros-Aarteil S."/>
            <person name="Calhoun S."/>
            <person name="Haridas S."/>
            <person name="Kuo A."/>
            <person name="Mondo S."/>
            <person name="Pangilinan J."/>
            <person name="Riley R."/>
            <person name="LaButti K."/>
            <person name="Andreopoulos B."/>
            <person name="Lipzen A."/>
            <person name="Chen C."/>
            <person name="Yan M."/>
            <person name="Daum C."/>
            <person name="Ng V."/>
            <person name="Clum A."/>
            <person name="Steindorff A."/>
            <person name="Ohm R.A."/>
            <person name="Martin F."/>
            <person name="Silar P."/>
            <person name="Natvig D.O."/>
            <person name="Lalanne C."/>
            <person name="Gautier V."/>
            <person name="Ament-Velasquez S.L."/>
            <person name="Kruys A."/>
            <person name="Hutchinson M.I."/>
            <person name="Powell A.J."/>
            <person name="Barry K."/>
            <person name="Miller A.N."/>
            <person name="Grigoriev I.V."/>
            <person name="Debuchy R."/>
            <person name="Gladieux P."/>
            <person name="Hiltunen Thoren M."/>
            <person name="Johannesson H."/>
        </authorList>
    </citation>
    <scope>NUCLEOTIDE SEQUENCE</scope>
    <source>
        <strain evidence="2">CBS 626.80</strain>
    </source>
</reference>
<name>A0AAN6NRX8_9PEZI</name>